<comment type="caution">
    <text evidence="10">The sequence shown here is derived from an EMBL/GenBank/DDBJ whole genome shotgun (WGS) entry which is preliminary data.</text>
</comment>
<dbReference type="GO" id="GO:0044874">
    <property type="term" value="P:lipoprotein localization to outer membrane"/>
    <property type="evidence" value="ECO:0007669"/>
    <property type="project" value="TreeGrafter"/>
</dbReference>
<evidence type="ECO:0000256" key="3">
    <source>
        <dbReference type="ARBA" id="ARBA00022475"/>
    </source>
</evidence>
<feature type="transmembrane region" description="Helical" evidence="7">
    <location>
        <begin position="323"/>
        <end position="341"/>
    </location>
</feature>
<keyword evidence="4 7" id="KW-0812">Transmembrane</keyword>
<dbReference type="PANTHER" id="PTHR30489">
    <property type="entry name" value="LIPOPROTEIN-RELEASING SYSTEM TRANSMEMBRANE PROTEIN LOLE"/>
    <property type="match status" value="1"/>
</dbReference>
<dbReference type="AlphaFoldDB" id="A0A9D9J077"/>
<keyword evidence="6 7" id="KW-0472">Membrane</keyword>
<protein>
    <submittedName>
        <fullName evidence="10">ABC transporter permease</fullName>
    </submittedName>
</protein>
<feature type="domain" description="MacB-like periplasmic core" evidence="9">
    <location>
        <begin position="15"/>
        <end position="231"/>
    </location>
</feature>
<evidence type="ECO:0000256" key="1">
    <source>
        <dbReference type="ARBA" id="ARBA00004651"/>
    </source>
</evidence>
<accession>A0A9D9J077</accession>
<reference evidence="10" key="1">
    <citation type="submission" date="2020-10" db="EMBL/GenBank/DDBJ databases">
        <authorList>
            <person name="Gilroy R."/>
        </authorList>
    </citation>
    <scope>NUCLEOTIDE SEQUENCE</scope>
    <source>
        <strain evidence="10">B3-2255</strain>
    </source>
</reference>
<dbReference type="InterPro" id="IPR003838">
    <property type="entry name" value="ABC3_permease_C"/>
</dbReference>
<evidence type="ECO:0000256" key="4">
    <source>
        <dbReference type="ARBA" id="ARBA00022692"/>
    </source>
</evidence>
<feature type="domain" description="ABC3 transporter permease C-terminal" evidence="8">
    <location>
        <begin position="271"/>
        <end position="356"/>
    </location>
</feature>
<evidence type="ECO:0000256" key="2">
    <source>
        <dbReference type="ARBA" id="ARBA00005236"/>
    </source>
</evidence>
<dbReference type="EMBL" id="JADILY010000099">
    <property type="protein sequence ID" value="MBO8481815.1"/>
    <property type="molecule type" value="Genomic_DNA"/>
</dbReference>
<keyword evidence="3" id="KW-1003">Cell membrane</keyword>
<dbReference type="InterPro" id="IPR051447">
    <property type="entry name" value="Lipoprotein-release_system"/>
</dbReference>
<evidence type="ECO:0000256" key="7">
    <source>
        <dbReference type="SAM" id="Phobius"/>
    </source>
</evidence>
<dbReference type="InterPro" id="IPR025857">
    <property type="entry name" value="MacB_PCD"/>
</dbReference>
<evidence type="ECO:0000256" key="6">
    <source>
        <dbReference type="ARBA" id="ARBA00023136"/>
    </source>
</evidence>
<name>A0A9D9J077_9BACT</name>
<evidence type="ECO:0000313" key="10">
    <source>
        <dbReference type="EMBL" id="MBO8481815.1"/>
    </source>
</evidence>
<gene>
    <name evidence="10" type="ORF">IAC87_04640</name>
</gene>
<evidence type="ECO:0000259" key="9">
    <source>
        <dbReference type="Pfam" id="PF12704"/>
    </source>
</evidence>
<dbReference type="PANTHER" id="PTHR30489:SF0">
    <property type="entry name" value="LIPOPROTEIN-RELEASING SYSTEM TRANSMEMBRANE PROTEIN LOLE"/>
    <property type="match status" value="1"/>
</dbReference>
<evidence type="ECO:0000313" key="11">
    <source>
        <dbReference type="Proteomes" id="UP000823772"/>
    </source>
</evidence>
<organism evidence="10 11">
    <name type="scientific">Candidatus Merdivivens faecigallinarum</name>
    <dbReference type="NCBI Taxonomy" id="2840871"/>
    <lineage>
        <taxon>Bacteria</taxon>
        <taxon>Pseudomonadati</taxon>
        <taxon>Bacteroidota</taxon>
        <taxon>Bacteroidia</taxon>
        <taxon>Bacteroidales</taxon>
        <taxon>Muribaculaceae</taxon>
        <taxon>Muribaculaceae incertae sedis</taxon>
        <taxon>Candidatus Merdivivens</taxon>
    </lineage>
</organism>
<dbReference type="GO" id="GO:0098797">
    <property type="term" value="C:plasma membrane protein complex"/>
    <property type="evidence" value="ECO:0007669"/>
    <property type="project" value="TreeGrafter"/>
</dbReference>
<sequence>MKGIFFISRRLSAKSGLAVVSVAISAVVMLIALFVSSGFRSAIQGSISAVSGDMAVLSPYMDIMSEKHYVRCTDEYKDLISGCPGVKRVSPSIYRAGIVKSGTGISGVVFKGVDSTYDFSMLSGRLVEGSFPVLRKGRISTEAAIPLSLAQEAGIGLGDTFLAYFIGEEVKARRFRVCGIYRSPIEEQEGNFVFSDLENLRRLNGWDEESVSAIEIFLKKGEEPSEVSGEVSFIVFSYSSADDPSAIVYETRNRFPSIFDWLDLLDFNLYAVLVLMFAVSGFNMVSGILIILFENMSSIGLFKALGMKNREIAKVFMAKASSIVLKGLAIGNVIAFALGILQDSTQFIKLNPENYIVDSV</sequence>
<dbReference type="Pfam" id="PF12704">
    <property type="entry name" value="MacB_PCD"/>
    <property type="match status" value="1"/>
</dbReference>
<evidence type="ECO:0000256" key="5">
    <source>
        <dbReference type="ARBA" id="ARBA00022989"/>
    </source>
</evidence>
<proteinExistence type="inferred from homology"/>
<feature type="transmembrane region" description="Helical" evidence="7">
    <location>
        <begin position="12"/>
        <end position="35"/>
    </location>
</feature>
<feature type="non-terminal residue" evidence="10">
    <location>
        <position position="360"/>
    </location>
</feature>
<dbReference type="Pfam" id="PF02687">
    <property type="entry name" value="FtsX"/>
    <property type="match status" value="1"/>
</dbReference>
<comment type="subcellular location">
    <subcellularLocation>
        <location evidence="1">Cell membrane</location>
        <topology evidence="1">Multi-pass membrane protein</topology>
    </subcellularLocation>
</comment>
<keyword evidence="5 7" id="KW-1133">Transmembrane helix</keyword>
<comment type="similarity">
    <text evidence="2">Belongs to the ABC-4 integral membrane protein family. LolC/E subfamily.</text>
</comment>
<reference evidence="10" key="2">
    <citation type="journal article" date="2021" name="PeerJ">
        <title>Extensive microbial diversity within the chicken gut microbiome revealed by metagenomics and culture.</title>
        <authorList>
            <person name="Gilroy R."/>
            <person name="Ravi A."/>
            <person name="Getino M."/>
            <person name="Pursley I."/>
            <person name="Horton D.L."/>
            <person name="Alikhan N.F."/>
            <person name="Baker D."/>
            <person name="Gharbi K."/>
            <person name="Hall N."/>
            <person name="Watson M."/>
            <person name="Adriaenssens E.M."/>
            <person name="Foster-Nyarko E."/>
            <person name="Jarju S."/>
            <person name="Secka A."/>
            <person name="Antonio M."/>
            <person name="Oren A."/>
            <person name="Chaudhuri R.R."/>
            <person name="La Ragione R."/>
            <person name="Hildebrand F."/>
            <person name="Pallen M.J."/>
        </authorList>
    </citation>
    <scope>NUCLEOTIDE SEQUENCE</scope>
    <source>
        <strain evidence="10">B3-2255</strain>
    </source>
</reference>
<dbReference type="Proteomes" id="UP000823772">
    <property type="component" value="Unassembled WGS sequence"/>
</dbReference>
<evidence type="ECO:0000259" key="8">
    <source>
        <dbReference type="Pfam" id="PF02687"/>
    </source>
</evidence>